<keyword evidence="2" id="KW-0808">Transferase</keyword>
<reference evidence="2 3" key="1">
    <citation type="submission" date="2024-06" db="EMBL/GenBank/DDBJ databases">
        <title>Sorghum-associated microbial communities from plants grown in Nebraska, USA.</title>
        <authorList>
            <person name="Schachtman D."/>
        </authorList>
    </citation>
    <scope>NUCLEOTIDE SEQUENCE [LARGE SCALE GENOMIC DNA]</scope>
    <source>
        <strain evidence="2 3">1288</strain>
    </source>
</reference>
<protein>
    <submittedName>
        <fullName evidence="2">Ribosomal-protein-alanine N-acetyltransferase</fullName>
        <ecNumber evidence="2">2.3.1.267</ecNumber>
    </submittedName>
</protein>
<sequence length="167" mass="18893">MEIVYETKRLYLCVFNDSHLDSVKKFWGDEEVMALCDGASSSDVLGRVIEGYRKCHEINGLSVYAVKDKESKEIIGAAGFNCVNSLSNVELIYHYSKKSWGKGFATEAAYACVEIAINHGEVQVITASASPENKGSLKVLEKIGFPFKCMKWFEDTEQEELYYEYRI</sequence>
<dbReference type="PANTHER" id="PTHR43792:SF1">
    <property type="entry name" value="N-ACETYLTRANSFERASE DOMAIN-CONTAINING PROTEIN"/>
    <property type="match status" value="1"/>
</dbReference>
<dbReference type="EC" id="2.3.1.267" evidence="2"/>
<feature type="domain" description="N-acetyltransferase" evidence="1">
    <location>
        <begin position="9"/>
        <end position="145"/>
    </location>
</feature>
<dbReference type="InterPro" id="IPR000182">
    <property type="entry name" value="GNAT_dom"/>
</dbReference>
<keyword evidence="3" id="KW-1185">Reference proteome</keyword>
<dbReference type="InterPro" id="IPR051531">
    <property type="entry name" value="N-acetyltransferase"/>
</dbReference>
<accession>A0ABV2K7K4</accession>
<proteinExistence type="predicted"/>
<name>A0ABV2K7K4_SPOPS</name>
<evidence type="ECO:0000313" key="2">
    <source>
        <dbReference type="EMBL" id="MET3657067.1"/>
    </source>
</evidence>
<evidence type="ECO:0000313" key="3">
    <source>
        <dbReference type="Proteomes" id="UP001549104"/>
    </source>
</evidence>
<organism evidence="2 3">
    <name type="scientific">Sporosarcina psychrophila</name>
    <name type="common">Bacillus psychrophilus</name>
    <dbReference type="NCBI Taxonomy" id="1476"/>
    <lineage>
        <taxon>Bacteria</taxon>
        <taxon>Bacillati</taxon>
        <taxon>Bacillota</taxon>
        <taxon>Bacilli</taxon>
        <taxon>Bacillales</taxon>
        <taxon>Caryophanaceae</taxon>
        <taxon>Sporosarcina</taxon>
    </lineage>
</organism>
<evidence type="ECO:0000259" key="1">
    <source>
        <dbReference type="Pfam" id="PF13302"/>
    </source>
</evidence>
<comment type="caution">
    <text evidence="2">The sequence shown here is derived from an EMBL/GenBank/DDBJ whole genome shotgun (WGS) entry which is preliminary data.</text>
</comment>
<dbReference type="RefSeq" id="WP_354313123.1">
    <property type="nucleotide sequence ID" value="NZ_JBEPME010000002.1"/>
</dbReference>
<dbReference type="Gene3D" id="3.40.630.30">
    <property type="match status" value="1"/>
</dbReference>
<dbReference type="InterPro" id="IPR016181">
    <property type="entry name" value="Acyl_CoA_acyltransferase"/>
</dbReference>
<dbReference type="Proteomes" id="UP001549104">
    <property type="component" value="Unassembled WGS sequence"/>
</dbReference>
<gene>
    <name evidence="2" type="ORF">ABIC55_002154</name>
</gene>
<dbReference type="Pfam" id="PF13302">
    <property type="entry name" value="Acetyltransf_3"/>
    <property type="match status" value="1"/>
</dbReference>
<dbReference type="PANTHER" id="PTHR43792">
    <property type="entry name" value="GNAT FAMILY, PUTATIVE (AFU_ORTHOLOGUE AFUA_3G00765)-RELATED-RELATED"/>
    <property type="match status" value="1"/>
</dbReference>
<dbReference type="EMBL" id="JBEPME010000002">
    <property type="protein sequence ID" value="MET3657067.1"/>
    <property type="molecule type" value="Genomic_DNA"/>
</dbReference>
<keyword evidence="2" id="KW-0012">Acyltransferase</keyword>
<dbReference type="GO" id="GO:0008999">
    <property type="term" value="F:protein-N-terminal-alanine acetyltransferase activity"/>
    <property type="evidence" value="ECO:0007669"/>
    <property type="project" value="UniProtKB-EC"/>
</dbReference>
<dbReference type="SUPFAM" id="SSF55729">
    <property type="entry name" value="Acyl-CoA N-acyltransferases (Nat)"/>
    <property type="match status" value="1"/>
</dbReference>